<proteinExistence type="inferred from homology"/>
<dbReference type="PANTHER" id="PTHR13789:SF147">
    <property type="entry name" value="PUTATIVE (AFU_ORTHOLOGUE AFUA_2G01950)-RELATED"/>
    <property type="match status" value="1"/>
</dbReference>
<evidence type="ECO:0000313" key="7">
    <source>
        <dbReference type="EMBL" id="KAJ4463390.1"/>
    </source>
</evidence>
<keyword evidence="5" id="KW-0503">Monooxygenase</keyword>
<organism evidence="7 8">
    <name type="scientific">Lentinula lateritia</name>
    <dbReference type="NCBI Taxonomy" id="40482"/>
    <lineage>
        <taxon>Eukaryota</taxon>
        <taxon>Fungi</taxon>
        <taxon>Dikarya</taxon>
        <taxon>Basidiomycota</taxon>
        <taxon>Agaricomycotina</taxon>
        <taxon>Agaricomycetes</taxon>
        <taxon>Agaricomycetidae</taxon>
        <taxon>Agaricales</taxon>
        <taxon>Marasmiineae</taxon>
        <taxon>Omphalotaceae</taxon>
        <taxon>Lentinula</taxon>
    </lineage>
</organism>
<dbReference type="AlphaFoldDB" id="A0A9W8ZPH8"/>
<name>A0A9W8ZPH8_9AGAR</name>
<dbReference type="Pfam" id="PF01494">
    <property type="entry name" value="FAD_binding_3"/>
    <property type="match status" value="1"/>
</dbReference>
<evidence type="ECO:0000259" key="6">
    <source>
        <dbReference type="Pfam" id="PF01494"/>
    </source>
</evidence>
<evidence type="ECO:0000256" key="2">
    <source>
        <dbReference type="ARBA" id="ARBA00022630"/>
    </source>
</evidence>
<dbReference type="PRINTS" id="PR00420">
    <property type="entry name" value="RNGMNOXGNASE"/>
</dbReference>
<dbReference type="Proteomes" id="UP001150238">
    <property type="component" value="Unassembled WGS sequence"/>
</dbReference>
<evidence type="ECO:0000256" key="3">
    <source>
        <dbReference type="ARBA" id="ARBA00022827"/>
    </source>
</evidence>
<keyword evidence="3" id="KW-0274">FAD</keyword>
<reference evidence="7" key="1">
    <citation type="submission" date="2022-08" db="EMBL/GenBank/DDBJ databases">
        <authorList>
            <consortium name="DOE Joint Genome Institute"/>
            <person name="Min B."/>
            <person name="Riley R."/>
            <person name="Sierra-Patev S."/>
            <person name="Naranjo-Ortiz M."/>
            <person name="Looney B."/>
            <person name="Konkel Z."/>
            <person name="Slot J.C."/>
            <person name="Sakamoto Y."/>
            <person name="Steenwyk J.L."/>
            <person name="Rokas A."/>
            <person name="Carro J."/>
            <person name="Camarero S."/>
            <person name="Ferreira P."/>
            <person name="Molpeceres G."/>
            <person name="Ruiz-Duenas F.J."/>
            <person name="Serrano A."/>
            <person name="Henrissat B."/>
            <person name="Drula E."/>
            <person name="Hughes K.W."/>
            <person name="Mata J.L."/>
            <person name="Ishikawa N.K."/>
            <person name="Vargas-Isla R."/>
            <person name="Ushijima S."/>
            <person name="Smith C.A."/>
            <person name="Ahrendt S."/>
            <person name="Andreopoulos W."/>
            <person name="He G."/>
            <person name="Labutti K."/>
            <person name="Lipzen A."/>
            <person name="Ng V."/>
            <person name="Sandor L."/>
            <person name="Barry K."/>
            <person name="Martinez A.T."/>
            <person name="Xiao Y."/>
            <person name="Gibbons J.G."/>
            <person name="Terashima K."/>
            <person name="Hibbett D.S."/>
            <person name="Grigoriev I.V."/>
        </authorList>
    </citation>
    <scope>NUCLEOTIDE SEQUENCE</scope>
    <source>
        <strain evidence="7">Sp2 HRB7682 ss15</strain>
    </source>
</reference>
<dbReference type="GO" id="GO:0004497">
    <property type="term" value="F:monooxygenase activity"/>
    <property type="evidence" value="ECO:0007669"/>
    <property type="project" value="UniProtKB-KW"/>
</dbReference>
<evidence type="ECO:0000256" key="1">
    <source>
        <dbReference type="ARBA" id="ARBA00007992"/>
    </source>
</evidence>
<dbReference type="GO" id="GO:0071949">
    <property type="term" value="F:FAD binding"/>
    <property type="evidence" value="ECO:0007669"/>
    <property type="project" value="InterPro"/>
</dbReference>
<evidence type="ECO:0000256" key="4">
    <source>
        <dbReference type="ARBA" id="ARBA00023002"/>
    </source>
</evidence>
<protein>
    <recommendedName>
        <fullName evidence="6">FAD-binding domain-containing protein</fullName>
    </recommendedName>
</protein>
<comment type="similarity">
    <text evidence="1">Belongs to the paxM FAD-dependent monooxygenase family.</text>
</comment>
<reference evidence="7" key="2">
    <citation type="journal article" date="2023" name="Proc. Natl. Acad. Sci. U.S.A.">
        <title>A global phylogenomic analysis of the shiitake genus Lentinula.</title>
        <authorList>
            <person name="Sierra-Patev S."/>
            <person name="Min B."/>
            <person name="Naranjo-Ortiz M."/>
            <person name="Looney B."/>
            <person name="Konkel Z."/>
            <person name="Slot J.C."/>
            <person name="Sakamoto Y."/>
            <person name="Steenwyk J.L."/>
            <person name="Rokas A."/>
            <person name="Carro J."/>
            <person name="Camarero S."/>
            <person name="Ferreira P."/>
            <person name="Molpeceres G."/>
            <person name="Ruiz-Duenas F.J."/>
            <person name="Serrano A."/>
            <person name="Henrissat B."/>
            <person name="Drula E."/>
            <person name="Hughes K.W."/>
            <person name="Mata J.L."/>
            <person name="Ishikawa N.K."/>
            <person name="Vargas-Isla R."/>
            <person name="Ushijima S."/>
            <person name="Smith C.A."/>
            <person name="Donoghue J."/>
            <person name="Ahrendt S."/>
            <person name="Andreopoulos W."/>
            <person name="He G."/>
            <person name="LaButti K."/>
            <person name="Lipzen A."/>
            <person name="Ng V."/>
            <person name="Riley R."/>
            <person name="Sandor L."/>
            <person name="Barry K."/>
            <person name="Martinez A.T."/>
            <person name="Xiao Y."/>
            <person name="Gibbons J.G."/>
            <person name="Terashima K."/>
            <person name="Grigoriev I.V."/>
            <person name="Hibbett D."/>
        </authorList>
    </citation>
    <scope>NUCLEOTIDE SEQUENCE</scope>
    <source>
        <strain evidence="7">Sp2 HRB7682 ss15</strain>
    </source>
</reference>
<feature type="domain" description="FAD-binding" evidence="6">
    <location>
        <begin position="4"/>
        <end position="176"/>
    </location>
</feature>
<dbReference type="Gene3D" id="3.50.50.60">
    <property type="entry name" value="FAD/NAD(P)-binding domain"/>
    <property type="match status" value="1"/>
</dbReference>
<sequence>MRTLDVIVVGAGIGGLSTALTLAGDGHRVTVLDAIKEFAEVGGGIRIPPNAYKLATHWGVDFTRIRKDVSLGNRFVRWNDAKVLCEVPFDDIGEGGGIEKTYGAPYHFVHRADLVEGLRRAAEELYRGNITILTNTRVVGYDFHKPSVRTATGEEYTGDLIICADGIKSLGRDAINGGRIVPVDTGDVAYRILVPGPRDPRTSHRTMGNALDGSHPLRGGELYNIIIDITHRTDLGSPLGDADWKASTDINTGLIQRFTGWCPAVQRICCMAGECVKWKLVELEGPLGRWVDESGSVAVLGDAAHPMMPTLGGPGAAQVMEDAAALRYALSSHLSTPTSLSSCIPPALTLYQTLRAPRASYITSNTQILQEWLHLPDGPAQEARDALMALGDSEENPIFWASGVRRDWLFGWEVGDHAKAIHAREEEVENIRKGIPKFPPLPPREASVYPGKNLRAKLGMAEAT</sequence>
<dbReference type="SUPFAM" id="SSF51905">
    <property type="entry name" value="FAD/NAD(P)-binding domain"/>
    <property type="match status" value="1"/>
</dbReference>
<comment type="caution">
    <text evidence="7">The sequence shown here is derived from an EMBL/GenBank/DDBJ whole genome shotgun (WGS) entry which is preliminary data.</text>
</comment>
<dbReference type="EMBL" id="JANVFS010000073">
    <property type="protein sequence ID" value="KAJ4463390.1"/>
    <property type="molecule type" value="Genomic_DNA"/>
</dbReference>
<keyword evidence="2" id="KW-0285">Flavoprotein</keyword>
<evidence type="ECO:0000313" key="8">
    <source>
        <dbReference type="Proteomes" id="UP001150238"/>
    </source>
</evidence>
<evidence type="ECO:0000256" key="5">
    <source>
        <dbReference type="ARBA" id="ARBA00023033"/>
    </source>
</evidence>
<keyword evidence="4" id="KW-0560">Oxidoreductase</keyword>
<dbReference type="PANTHER" id="PTHR13789">
    <property type="entry name" value="MONOOXYGENASE"/>
    <property type="match status" value="1"/>
</dbReference>
<accession>A0A9W8ZPH8</accession>
<dbReference type="InterPro" id="IPR036188">
    <property type="entry name" value="FAD/NAD-bd_sf"/>
</dbReference>
<gene>
    <name evidence="7" type="ORF">C8J55DRAFT_545078</name>
</gene>
<dbReference type="InterPro" id="IPR050493">
    <property type="entry name" value="FAD-dep_Monooxygenase_BioMet"/>
</dbReference>
<dbReference type="InterPro" id="IPR002938">
    <property type="entry name" value="FAD-bd"/>
</dbReference>